<dbReference type="Gene3D" id="1.10.10.10">
    <property type="entry name" value="Winged helix-like DNA-binding domain superfamily/Winged helix DNA-binding domain"/>
    <property type="match status" value="1"/>
</dbReference>
<feature type="domain" description="OmpR/PhoB-type" evidence="9">
    <location>
        <begin position="124"/>
        <end position="220"/>
    </location>
</feature>
<dbReference type="GO" id="GO:0006355">
    <property type="term" value="P:regulation of DNA-templated transcription"/>
    <property type="evidence" value="ECO:0007669"/>
    <property type="project" value="InterPro"/>
</dbReference>
<feature type="domain" description="Response regulatory" evidence="8">
    <location>
        <begin position="2"/>
        <end position="116"/>
    </location>
</feature>
<evidence type="ECO:0000256" key="1">
    <source>
        <dbReference type="ARBA" id="ARBA00022553"/>
    </source>
</evidence>
<dbReference type="Proteomes" id="UP000191980">
    <property type="component" value="Unassembled WGS sequence"/>
</dbReference>
<keyword evidence="11" id="KW-1185">Reference proteome</keyword>
<dbReference type="PROSITE" id="PS51755">
    <property type="entry name" value="OMPR_PHOB"/>
    <property type="match status" value="1"/>
</dbReference>
<dbReference type="CDD" id="cd00383">
    <property type="entry name" value="trans_reg_C"/>
    <property type="match status" value="1"/>
</dbReference>
<dbReference type="InterPro" id="IPR039420">
    <property type="entry name" value="WalR-like"/>
</dbReference>
<dbReference type="STRING" id="1420851.AU255_01105"/>
<dbReference type="PROSITE" id="PS50110">
    <property type="entry name" value="RESPONSE_REGULATORY"/>
    <property type="match status" value="1"/>
</dbReference>
<dbReference type="Gene3D" id="6.10.250.690">
    <property type="match status" value="1"/>
</dbReference>
<dbReference type="InterPro" id="IPR016032">
    <property type="entry name" value="Sig_transdc_resp-reg_C-effctor"/>
</dbReference>
<dbReference type="Pfam" id="PF00486">
    <property type="entry name" value="Trans_reg_C"/>
    <property type="match status" value="1"/>
</dbReference>
<dbReference type="AlphaFoldDB" id="A0A1V8M552"/>
<dbReference type="InterPro" id="IPR011006">
    <property type="entry name" value="CheY-like_superfamily"/>
</dbReference>
<dbReference type="Pfam" id="PF00072">
    <property type="entry name" value="Response_reg"/>
    <property type="match status" value="1"/>
</dbReference>
<dbReference type="RefSeq" id="WP_080521164.1">
    <property type="nucleotide sequence ID" value="NZ_LPUF01000001.1"/>
</dbReference>
<sequence length="228" mass="25444">MNILLIEDDEVLADGLRHTLNNSGYTVTAVSKGMYAKQLLQAQGFDLIILDLGLPDIDGMQLLKSLRKMQISLPILILTARDSMNERVEGISQGADDYMTKPFDLKELEARLNALVRRCYGGFSNFIEVGPLQLDTSCGQIKVNDELLSISAREMAVLELLMLQHGKVVSKDRIAQQLSTSGDTLADNAIEIYIHRVRKHVAPYDVSIRTIRGLGYLLEDRPADKKDE</sequence>
<reference evidence="10 11" key="1">
    <citation type="submission" date="2015-12" db="EMBL/GenBank/DDBJ databases">
        <authorList>
            <person name="Shamseldin A."/>
            <person name="Moawad H."/>
            <person name="Abd El-Rahim W.M."/>
            <person name="Sadowsky M.J."/>
        </authorList>
    </citation>
    <scope>NUCLEOTIDE SEQUENCE [LARGE SCALE GENOMIC DNA]</scope>
    <source>
        <strain evidence="10 11">WF1</strain>
    </source>
</reference>
<evidence type="ECO:0000256" key="3">
    <source>
        <dbReference type="ARBA" id="ARBA00023015"/>
    </source>
</evidence>
<keyword evidence="3" id="KW-0805">Transcription regulation</keyword>
<comment type="caution">
    <text evidence="10">The sequence shown here is derived from an EMBL/GenBank/DDBJ whole genome shotgun (WGS) entry which is preliminary data.</text>
</comment>
<feature type="modified residue" description="4-aspartylphosphate" evidence="6">
    <location>
        <position position="51"/>
    </location>
</feature>
<dbReference type="GO" id="GO:0005829">
    <property type="term" value="C:cytosol"/>
    <property type="evidence" value="ECO:0007669"/>
    <property type="project" value="TreeGrafter"/>
</dbReference>
<organism evidence="10 11">
    <name type="scientific">Methyloprofundus sedimenti</name>
    <dbReference type="NCBI Taxonomy" id="1420851"/>
    <lineage>
        <taxon>Bacteria</taxon>
        <taxon>Pseudomonadati</taxon>
        <taxon>Pseudomonadota</taxon>
        <taxon>Gammaproteobacteria</taxon>
        <taxon>Methylococcales</taxon>
        <taxon>Methylococcaceae</taxon>
        <taxon>Methyloprofundus</taxon>
    </lineage>
</organism>
<evidence type="ECO:0000256" key="4">
    <source>
        <dbReference type="ARBA" id="ARBA00023125"/>
    </source>
</evidence>
<keyword evidence="4 7" id="KW-0238">DNA-binding</keyword>
<protein>
    <submittedName>
        <fullName evidence="10">Two-component system response regulator</fullName>
    </submittedName>
</protein>
<dbReference type="SMART" id="SM00448">
    <property type="entry name" value="REC"/>
    <property type="match status" value="1"/>
</dbReference>
<dbReference type="PANTHER" id="PTHR48111:SF67">
    <property type="entry name" value="TRANSCRIPTIONAL REGULATORY PROTEIN TCTD"/>
    <property type="match status" value="1"/>
</dbReference>
<evidence type="ECO:0000259" key="8">
    <source>
        <dbReference type="PROSITE" id="PS50110"/>
    </source>
</evidence>
<keyword evidence="2" id="KW-0902">Two-component regulatory system</keyword>
<dbReference type="GO" id="GO:0032993">
    <property type="term" value="C:protein-DNA complex"/>
    <property type="evidence" value="ECO:0007669"/>
    <property type="project" value="TreeGrafter"/>
</dbReference>
<evidence type="ECO:0000256" key="6">
    <source>
        <dbReference type="PROSITE-ProRule" id="PRU00169"/>
    </source>
</evidence>
<dbReference type="PANTHER" id="PTHR48111">
    <property type="entry name" value="REGULATOR OF RPOS"/>
    <property type="match status" value="1"/>
</dbReference>
<dbReference type="InterPro" id="IPR036388">
    <property type="entry name" value="WH-like_DNA-bd_sf"/>
</dbReference>
<feature type="DNA-binding region" description="OmpR/PhoB-type" evidence="7">
    <location>
        <begin position="124"/>
        <end position="220"/>
    </location>
</feature>
<name>A0A1V8M552_9GAMM</name>
<dbReference type="Gene3D" id="3.40.50.2300">
    <property type="match status" value="1"/>
</dbReference>
<evidence type="ECO:0000259" key="9">
    <source>
        <dbReference type="PROSITE" id="PS51755"/>
    </source>
</evidence>
<dbReference type="SUPFAM" id="SSF52172">
    <property type="entry name" value="CheY-like"/>
    <property type="match status" value="1"/>
</dbReference>
<evidence type="ECO:0000256" key="5">
    <source>
        <dbReference type="ARBA" id="ARBA00023163"/>
    </source>
</evidence>
<dbReference type="InterPro" id="IPR001867">
    <property type="entry name" value="OmpR/PhoB-type_DNA-bd"/>
</dbReference>
<dbReference type="EMBL" id="LPUF01000001">
    <property type="protein sequence ID" value="OQK16533.1"/>
    <property type="molecule type" value="Genomic_DNA"/>
</dbReference>
<evidence type="ECO:0000313" key="11">
    <source>
        <dbReference type="Proteomes" id="UP000191980"/>
    </source>
</evidence>
<evidence type="ECO:0000256" key="7">
    <source>
        <dbReference type="PROSITE-ProRule" id="PRU01091"/>
    </source>
</evidence>
<dbReference type="InterPro" id="IPR001789">
    <property type="entry name" value="Sig_transdc_resp-reg_receiver"/>
</dbReference>
<proteinExistence type="predicted"/>
<dbReference type="GO" id="GO:0000976">
    <property type="term" value="F:transcription cis-regulatory region binding"/>
    <property type="evidence" value="ECO:0007669"/>
    <property type="project" value="TreeGrafter"/>
</dbReference>
<keyword evidence="1 6" id="KW-0597">Phosphoprotein</keyword>
<evidence type="ECO:0000313" key="10">
    <source>
        <dbReference type="EMBL" id="OQK16533.1"/>
    </source>
</evidence>
<evidence type="ECO:0000256" key="2">
    <source>
        <dbReference type="ARBA" id="ARBA00023012"/>
    </source>
</evidence>
<dbReference type="FunFam" id="3.40.50.2300:FF:000002">
    <property type="entry name" value="DNA-binding response regulator PhoP"/>
    <property type="match status" value="1"/>
</dbReference>
<dbReference type="SUPFAM" id="SSF46894">
    <property type="entry name" value="C-terminal effector domain of the bipartite response regulators"/>
    <property type="match status" value="1"/>
</dbReference>
<dbReference type="SMART" id="SM00862">
    <property type="entry name" value="Trans_reg_C"/>
    <property type="match status" value="1"/>
</dbReference>
<dbReference type="OrthoDB" id="9802426at2"/>
<dbReference type="CDD" id="cd17624">
    <property type="entry name" value="REC_OmpR_PmrA-like"/>
    <property type="match status" value="1"/>
</dbReference>
<accession>A0A1V8M552</accession>
<keyword evidence="5" id="KW-0804">Transcription</keyword>
<gene>
    <name evidence="10" type="ORF">AU255_01105</name>
</gene>
<dbReference type="GO" id="GO:0000156">
    <property type="term" value="F:phosphorelay response regulator activity"/>
    <property type="evidence" value="ECO:0007669"/>
    <property type="project" value="TreeGrafter"/>
</dbReference>